<feature type="compositionally biased region" description="Low complexity" evidence="2">
    <location>
        <begin position="878"/>
        <end position="888"/>
    </location>
</feature>
<accession>A0A9P5NH38</accession>
<feature type="compositionally biased region" description="Low complexity" evidence="2">
    <location>
        <begin position="629"/>
        <end position="649"/>
    </location>
</feature>
<feature type="region of interest" description="Disordered" evidence="2">
    <location>
        <begin position="830"/>
        <end position="932"/>
    </location>
</feature>
<comment type="caution">
    <text evidence="3">The sequence shown here is derived from an EMBL/GenBank/DDBJ whole genome shotgun (WGS) entry which is preliminary data.</text>
</comment>
<dbReference type="OrthoDB" id="2592022at2759"/>
<proteinExistence type="predicted"/>
<organism evidence="3 4">
    <name type="scientific">Gymnopilus junonius</name>
    <name type="common">Spectacular rustgill mushroom</name>
    <name type="synonym">Gymnopilus spectabilis subsp. junonius</name>
    <dbReference type="NCBI Taxonomy" id="109634"/>
    <lineage>
        <taxon>Eukaryota</taxon>
        <taxon>Fungi</taxon>
        <taxon>Dikarya</taxon>
        <taxon>Basidiomycota</taxon>
        <taxon>Agaricomycotina</taxon>
        <taxon>Agaricomycetes</taxon>
        <taxon>Agaricomycetidae</taxon>
        <taxon>Agaricales</taxon>
        <taxon>Agaricineae</taxon>
        <taxon>Hymenogastraceae</taxon>
        <taxon>Gymnopilus</taxon>
    </lineage>
</organism>
<dbReference type="AlphaFoldDB" id="A0A9P5NH38"/>
<gene>
    <name evidence="3" type="ORF">CPB84DRAFT_1787910</name>
</gene>
<evidence type="ECO:0000256" key="1">
    <source>
        <dbReference type="SAM" id="Coils"/>
    </source>
</evidence>
<feature type="compositionally biased region" description="Polar residues" evidence="2">
    <location>
        <begin position="1021"/>
        <end position="1042"/>
    </location>
</feature>
<evidence type="ECO:0000313" key="4">
    <source>
        <dbReference type="Proteomes" id="UP000724874"/>
    </source>
</evidence>
<feature type="coiled-coil region" evidence="1">
    <location>
        <begin position="437"/>
        <end position="464"/>
    </location>
</feature>
<dbReference type="Proteomes" id="UP000724874">
    <property type="component" value="Unassembled WGS sequence"/>
</dbReference>
<keyword evidence="1" id="KW-0175">Coiled coil</keyword>
<evidence type="ECO:0000313" key="3">
    <source>
        <dbReference type="EMBL" id="KAF8886068.1"/>
    </source>
</evidence>
<feature type="coiled-coil region" evidence="1">
    <location>
        <begin position="309"/>
        <end position="336"/>
    </location>
</feature>
<reference evidence="3" key="1">
    <citation type="submission" date="2020-11" db="EMBL/GenBank/DDBJ databases">
        <authorList>
            <consortium name="DOE Joint Genome Institute"/>
            <person name="Ahrendt S."/>
            <person name="Riley R."/>
            <person name="Andreopoulos W."/>
            <person name="LaButti K."/>
            <person name="Pangilinan J."/>
            <person name="Ruiz-duenas F.J."/>
            <person name="Barrasa J.M."/>
            <person name="Sanchez-Garcia M."/>
            <person name="Camarero S."/>
            <person name="Miyauchi S."/>
            <person name="Serrano A."/>
            <person name="Linde D."/>
            <person name="Babiker R."/>
            <person name="Drula E."/>
            <person name="Ayuso-Fernandez I."/>
            <person name="Pacheco R."/>
            <person name="Padilla G."/>
            <person name="Ferreira P."/>
            <person name="Barriuso J."/>
            <person name="Kellner H."/>
            <person name="Castanera R."/>
            <person name="Alfaro M."/>
            <person name="Ramirez L."/>
            <person name="Pisabarro A.G."/>
            <person name="Kuo A."/>
            <person name="Tritt A."/>
            <person name="Lipzen A."/>
            <person name="He G."/>
            <person name="Yan M."/>
            <person name="Ng V."/>
            <person name="Cullen D."/>
            <person name="Martin F."/>
            <person name="Rosso M.-N."/>
            <person name="Henrissat B."/>
            <person name="Hibbett D."/>
            <person name="Martinez A.T."/>
            <person name="Grigoriev I.V."/>
        </authorList>
    </citation>
    <scope>NUCLEOTIDE SEQUENCE</scope>
    <source>
        <strain evidence="3">AH 44721</strain>
    </source>
</reference>
<dbReference type="EMBL" id="JADNYJ010000098">
    <property type="protein sequence ID" value="KAF8886068.1"/>
    <property type="molecule type" value="Genomic_DNA"/>
</dbReference>
<evidence type="ECO:0000256" key="2">
    <source>
        <dbReference type="SAM" id="MobiDB-lite"/>
    </source>
</evidence>
<feature type="compositionally biased region" description="Polar residues" evidence="2">
    <location>
        <begin position="847"/>
        <end position="866"/>
    </location>
</feature>
<feature type="coiled-coil region" evidence="1">
    <location>
        <begin position="224"/>
        <end position="265"/>
    </location>
</feature>
<protein>
    <submittedName>
        <fullName evidence="3">Uncharacterized protein</fullName>
    </submittedName>
</protein>
<feature type="region of interest" description="Disordered" evidence="2">
    <location>
        <begin position="470"/>
        <end position="517"/>
    </location>
</feature>
<feature type="region of interest" description="Disordered" evidence="2">
    <location>
        <begin position="629"/>
        <end position="675"/>
    </location>
</feature>
<feature type="compositionally biased region" description="Acidic residues" evidence="2">
    <location>
        <begin position="1049"/>
        <end position="1065"/>
    </location>
</feature>
<sequence length="1065" mass="115256">MPEIIVDEHPLLLELQSLRASVAQFQEEAHSSAVKLQRHSLDVARSHERAVHLERENDVLRSELALLRANPHPNAQISPDEGQRQVQELTLSLRRLSHKLSLTEEALLAKTTELISAQAQTAKAVANAENAYELGARVRGREEEGLSKQRDLELKVRRLEEQLKMSDGVVQEYAALVREMEAARSSAETEKPKDFASSLRESESSLEPIFAEFRAESGELHGQLDKLTAQLEICKAELDAEKKVNQSLLNELSQSRTELQKLRLEDSTAAKMVSRYMQFSQTSTNNLLTTLKTLQTRHSATVSTLSSQNHILSVQLRSLESQNERLRSALDELGGEIMKETFGRRREVALRIKMGGREERVIEGLRRWVRRGDELLGRVRKVGDKEKVSDIQLDALLDMAQHARILLEGVDEGILDEQSALSLSSGKARALVVQRGLQDLLDELKDQTERRMVLEKQMAEMMDAGMLDMNTNGNGHLDVDDKPPQVPEKTPPSTTTSLPFNPPPVPPQLSEHDVAEESELHGPTESLATEVIPIYCSDLTSSSAAPSIEDIPQEVAVEGPPVHADDDQAQSSKLDIPESTPAILVEQQVVEAAPVVIHKVVSEPTQNSLISTFNLLTSNSLETNKPLTSAVSFPSSPASVSSSSSSSSSRHLYHLHTTHPPIPGPEPRKKQSLRRPRYDDLQRAFRDCHLALEGLKTSLGSATPYGYQSSSSSLASLSTSTPLSKSSVIPSDVLHAALALEIRVGDEALLAKALAPAKEQQAMKPNGNGVKFGEDDHEPTQSDVEQQIEAFVSGSDPAVRKARDAFTRKLEDVEHDIAALKRAIHDPESLEVFDPSSDPLSAGVHPASSSASNLVSQNENTNSGGWSSWIRGPPSRPTSPAATTQSSTFGAIMTSPRLRHSPSAGSFHSQRPRKSSFFGFGGGSSEPAKDPLAPLGLKVPMPSFGNVVNGSGHGSAGLGGFGGGYGLISPTSPMAPATRSRTVSSTMYMLGLGSAGAGGPGKMVRSVSGGVNSPDAPLGLSRQNSTMSLTGSHSRYTSTSEGQGRVSEEVVELTEDESEEDTDVE</sequence>
<feature type="region of interest" description="Disordered" evidence="2">
    <location>
        <begin position="1007"/>
        <end position="1065"/>
    </location>
</feature>
<name>A0A9P5NH38_GYMJU</name>
<keyword evidence="4" id="KW-1185">Reference proteome</keyword>